<evidence type="ECO:0000256" key="1">
    <source>
        <dbReference type="SAM" id="MobiDB-lite"/>
    </source>
</evidence>
<feature type="compositionally biased region" description="Low complexity" evidence="1">
    <location>
        <begin position="8"/>
        <end position="23"/>
    </location>
</feature>
<dbReference type="AlphaFoldDB" id="A0A9W7DFY1"/>
<comment type="caution">
    <text evidence="2">The sequence shown here is derived from an EMBL/GenBank/DDBJ whole genome shotgun (WGS) entry which is preliminary data.</text>
</comment>
<accession>A0A9W7DFY1</accession>
<name>A0A9W7DFY1_AMBMO</name>
<protein>
    <submittedName>
        <fullName evidence="2">Unnamed protein product</fullName>
    </submittedName>
</protein>
<dbReference type="EMBL" id="BSXU01002189">
    <property type="protein sequence ID" value="GMG35184.1"/>
    <property type="molecule type" value="Genomic_DNA"/>
</dbReference>
<feature type="compositionally biased region" description="Acidic residues" evidence="1">
    <location>
        <begin position="100"/>
        <end position="117"/>
    </location>
</feature>
<evidence type="ECO:0000313" key="2">
    <source>
        <dbReference type="EMBL" id="GMG35184.1"/>
    </source>
</evidence>
<gene>
    <name evidence="2" type="ORF">Amon01_000450700</name>
</gene>
<reference evidence="2" key="1">
    <citation type="submission" date="2023-04" db="EMBL/GenBank/DDBJ databases">
        <title>Ambrosiozyma monospora NBRC 1965.</title>
        <authorList>
            <person name="Ichikawa N."/>
            <person name="Sato H."/>
            <person name="Tonouchi N."/>
        </authorList>
    </citation>
    <scope>NUCLEOTIDE SEQUENCE</scope>
    <source>
        <strain evidence="2">NBRC 1965</strain>
    </source>
</reference>
<sequence length="159" mass="17599">MELEKQQKQQQEQVQQQKLQQEQAPASKSGFFIPAHPPSQNQMKRSSPLRHQQKQSLCGPLDIDRDADETLDLNNSSTLDDTVILSPPRFHSKSILASSSDEDNDSDTESDSDDDDDVVVGIVASLANDDMNKNTGHDIGDVGGWNNLINDLDEALKEI</sequence>
<organism evidence="2 3">
    <name type="scientific">Ambrosiozyma monospora</name>
    <name type="common">Yeast</name>
    <name type="synonym">Endomycopsis monosporus</name>
    <dbReference type="NCBI Taxonomy" id="43982"/>
    <lineage>
        <taxon>Eukaryota</taxon>
        <taxon>Fungi</taxon>
        <taxon>Dikarya</taxon>
        <taxon>Ascomycota</taxon>
        <taxon>Saccharomycotina</taxon>
        <taxon>Pichiomycetes</taxon>
        <taxon>Pichiales</taxon>
        <taxon>Pichiaceae</taxon>
        <taxon>Ambrosiozyma</taxon>
    </lineage>
</organism>
<evidence type="ECO:0000313" key="3">
    <source>
        <dbReference type="Proteomes" id="UP001165063"/>
    </source>
</evidence>
<keyword evidence="3" id="KW-1185">Reference proteome</keyword>
<dbReference type="Proteomes" id="UP001165063">
    <property type="component" value="Unassembled WGS sequence"/>
</dbReference>
<feature type="region of interest" description="Disordered" evidence="1">
    <location>
        <begin position="1"/>
        <end position="117"/>
    </location>
</feature>
<proteinExistence type="predicted"/>